<reference evidence="2" key="2">
    <citation type="submission" date="2025-08" db="UniProtKB">
        <authorList>
            <consortium name="Ensembl"/>
        </authorList>
    </citation>
    <scope>IDENTIFICATION</scope>
</reference>
<proteinExistence type="predicted"/>
<dbReference type="AlphaFoldDB" id="A0A452QDV6"/>
<evidence type="ECO:0000313" key="3">
    <source>
        <dbReference type="Proteomes" id="UP000291022"/>
    </source>
</evidence>
<sequence>MDSPEHLSNAPMGKKSELPLPQEHRQPTPHLSPTVAWGQPSAQSEGQQPQTQDWVSWTPGTGFAGGGVWMGCRRGISASGRAERCLVGGSQSISSLPGALGGCQGGPFCLPFWALSVSAGHFRGSLAAPCGHRVPFQPRPPPEYL</sequence>
<feature type="compositionally biased region" description="Polar residues" evidence="1">
    <location>
        <begin position="40"/>
        <end position="59"/>
    </location>
</feature>
<evidence type="ECO:0000313" key="2">
    <source>
        <dbReference type="Ensembl" id="ENSUAMP00000002902.1"/>
    </source>
</evidence>
<reference evidence="2" key="3">
    <citation type="submission" date="2025-09" db="UniProtKB">
        <authorList>
            <consortium name="Ensembl"/>
        </authorList>
    </citation>
    <scope>IDENTIFICATION</scope>
</reference>
<dbReference type="Proteomes" id="UP000291022">
    <property type="component" value="Unassembled WGS sequence"/>
</dbReference>
<organism evidence="2 3">
    <name type="scientific">Ursus americanus</name>
    <name type="common">American black bear</name>
    <name type="synonym">Euarctos americanus</name>
    <dbReference type="NCBI Taxonomy" id="9643"/>
    <lineage>
        <taxon>Eukaryota</taxon>
        <taxon>Metazoa</taxon>
        <taxon>Chordata</taxon>
        <taxon>Craniata</taxon>
        <taxon>Vertebrata</taxon>
        <taxon>Euteleostomi</taxon>
        <taxon>Mammalia</taxon>
        <taxon>Eutheria</taxon>
        <taxon>Laurasiatheria</taxon>
        <taxon>Carnivora</taxon>
        <taxon>Caniformia</taxon>
        <taxon>Ursidae</taxon>
        <taxon>Ursus</taxon>
    </lineage>
</organism>
<dbReference type="STRING" id="9643.ENSUAMP00000002902"/>
<protein>
    <submittedName>
        <fullName evidence="2">Uncharacterized protein</fullName>
    </submittedName>
</protein>
<dbReference type="Ensembl" id="ENSUAMT00000003314.1">
    <property type="protein sequence ID" value="ENSUAMP00000002902.1"/>
    <property type="gene ID" value="ENSUAMG00000002659.1"/>
</dbReference>
<feature type="compositionally biased region" description="Basic and acidic residues" evidence="1">
    <location>
        <begin position="14"/>
        <end position="26"/>
    </location>
</feature>
<keyword evidence="3" id="KW-1185">Reference proteome</keyword>
<evidence type="ECO:0000256" key="1">
    <source>
        <dbReference type="SAM" id="MobiDB-lite"/>
    </source>
</evidence>
<feature type="region of interest" description="Disordered" evidence="1">
    <location>
        <begin position="1"/>
        <end position="60"/>
    </location>
</feature>
<name>A0A452QDV6_URSAM</name>
<reference evidence="3" key="1">
    <citation type="submission" date="2016-06" db="EMBL/GenBank/DDBJ databases">
        <title>De novo assembly and RNA-Seq shows season-dependent expression and editing in black bear kidneys.</title>
        <authorList>
            <person name="Korstanje R."/>
            <person name="Srivastava A."/>
            <person name="Sarsani V.K."/>
            <person name="Sheehan S.M."/>
            <person name="Seger R.L."/>
            <person name="Barter M.E."/>
            <person name="Lindqvist C."/>
            <person name="Brody L.C."/>
            <person name="Mullikin J.C."/>
        </authorList>
    </citation>
    <scope>NUCLEOTIDE SEQUENCE [LARGE SCALE GENOMIC DNA]</scope>
</reference>
<accession>A0A452QDV6</accession>